<evidence type="ECO:0000313" key="1">
    <source>
        <dbReference type="EMBL" id="MED1205836.1"/>
    </source>
</evidence>
<gene>
    <name evidence="1" type="ORF">P4T90_22645</name>
</gene>
<organism evidence="1 2">
    <name type="scientific">Heyndrickxia acidicola</name>
    <dbReference type="NCBI Taxonomy" id="209389"/>
    <lineage>
        <taxon>Bacteria</taxon>
        <taxon>Bacillati</taxon>
        <taxon>Bacillota</taxon>
        <taxon>Bacilli</taxon>
        <taxon>Bacillales</taxon>
        <taxon>Bacillaceae</taxon>
        <taxon>Heyndrickxia</taxon>
    </lineage>
</organism>
<accession>A0ABU6MPC8</accession>
<reference evidence="1 2" key="1">
    <citation type="submission" date="2023-03" db="EMBL/GenBank/DDBJ databases">
        <title>Bacillus Genome Sequencing.</title>
        <authorList>
            <person name="Dunlap C."/>
        </authorList>
    </citation>
    <scope>NUCLEOTIDE SEQUENCE [LARGE SCALE GENOMIC DNA]</scope>
    <source>
        <strain evidence="1 2">B-23453</strain>
    </source>
</reference>
<comment type="caution">
    <text evidence="1">The sequence shown here is derived from an EMBL/GenBank/DDBJ whole genome shotgun (WGS) entry which is preliminary data.</text>
</comment>
<dbReference type="Proteomes" id="UP001341444">
    <property type="component" value="Unassembled WGS sequence"/>
</dbReference>
<name>A0ABU6MPC8_9BACI</name>
<dbReference type="RefSeq" id="WP_232317537.1">
    <property type="nucleotide sequence ID" value="NZ_JARMAB010000040.1"/>
</dbReference>
<proteinExistence type="predicted"/>
<dbReference type="EMBL" id="JARMAB010000040">
    <property type="protein sequence ID" value="MED1205836.1"/>
    <property type="molecule type" value="Genomic_DNA"/>
</dbReference>
<sequence>MVSQKNSTLATKCKVTPSTISRNLKEIKDKCADLIKIEQNSNLEERFAALVFTFIPQEVSNDLSNGYQPEEINIDNKRFEVAKETSNLTTKSHVLSKNTNKDLIQNIVKQEVEQARKNHS</sequence>
<protein>
    <submittedName>
        <fullName evidence="1">Uncharacterized protein</fullName>
    </submittedName>
</protein>
<keyword evidence="2" id="KW-1185">Reference proteome</keyword>
<evidence type="ECO:0000313" key="2">
    <source>
        <dbReference type="Proteomes" id="UP001341444"/>
    </source>
</evidence>